<dbReference type="PROSITE" id="PS50888">
    <property type="entry name" value="BHLH"/>
    <property type="match status" value="1"/>
</dbReference>
<keyword evidence="4" id="KW-0804">Transcription</keyword>
<dbReference type="STRING" id="10228.B3RY42"/>
<gene>
    <name evidence="9" type="ORF">TRIADDRAFT_56431</name>
</gene>
<dbReference type="OrthoDB" id="7788762at2759"/>
<dbReference type="PROSITE" id="PS50112">
    <property type="entry name" value="PAS"/>
    <property type="match status" value="1"/>
</dbReference>
<evidence type="ECO:0000256" key="4">
    <source>
        <dbReference type="ARBA" id="ARBA00023163"/>
    </source>
</evidence>
<evidence type="ECO:0000259" key="7">
    <source>
        <dbReference type="PROSITE" id="PS50112"/>
    </source>
</evidence>
<feature type="domain" description="BHLH" evidence="8">
    <location>
        <begin position="27"/>
        <end position="80"/>
    </location>
</feature>
<dbReference type="PANTHER" id="PTHR10649:SF12">
    <property type="entry name" value="SPINELESS, ISOFORM C"/>
    <property type="match status" value="1"/>
</dbReference>
<dbReference type="Pfam" id="PF00010">
    <property type="entry name" value="HLH"/>
    <property type="match status" value="1"/>
</dbReference>
<dbReference type="InterPro" id="IPR035965">
    <property type="entry name" value="PAS-like_dom_sf"/>
</dbReference>
<protein>
    <recommendedName>
        <fullName evidence="11">BHLH domain-containing protein</fullName>
    </recommendedName>
</protein>
<evidence type="ECO:0008006" key="11">
    <source>
        <dbReference type="Google" id="ProtNLM"/>
    </source>
</evidence>
<keyword evidence="2" id="KW-0805">Transcription regulation</keyword>
<feature type="domain" description="PAS" evidence="7">
    <location>
        <begin position="227"/>
        <end position="274"/>
    </location>
</feature>
<evidence type="ECO:0000256" key="2">
    <source>
        <dbReference type="ARBA" id="ARBA00023015"/>
    </source>
</evidence>
<dbReference type="HOGENOM" id="CLU_010044_0_0_1"/>
<dbReference type="Proteomes" id="UP000009022">
    <property type="component" value="Unassembled WGS sequence"/>
</dbReference>
<dbReference type="InterPro" id="IPR011598">
    <property type="entry name" value="bHLH_dom"/>
</dbReference>
<keyword evidence="3" id="KW-0238">DNA-binding</keyword>
<dbReference type="CDD" id="cd19696">
    <property type="entry name" value="bHLH-PAS_AhR_like"/>
    <property type="match status" value="1"/>
</dbReference>
<feature type="region of interest" description="Disordered" evidence="6">
    <location>
        <begin position="357"/>
        <end position="378"/>
    </location>
</feature>
<feature type="compositionally biased region" description="Low complexity" evidence="6">
    <location>
        <begin position="94"/>
        <end position="127"/>
    </location>
</feature>
<dbReference type="GO" id="GO:0005634">
    <property type="term" value="C:nucleus"/>
    <property type="evidence" value="ECO:0007669"/>
    <property type="project" value="UniProtKB-SubCell"/>
</dbReference>
<evidence type="ECO:0000256" key="6">
    <source>
        <dbReference type="SAM" id="MobiDB-lite"/>
    </source>
</evidence>
<dbReference type="InterPro" id="IPR039091">
    <property type="entry name" value="AHR/AHRR"/>
</dbReference>
<evidence type="ECO:0000256" key="1">
    <source>
        <dbReference type="ARBA" id="ARBA00004123"/>
    </source>
</evidence>
<dbReference type="RefSeq" id="XP_002112424.1">
    <property type="nucleotide sequence ID" value="XM_002112388.1"/>
</dbReference>
<accession>B3RY42</accession>
<feature type="region of interest" description="Disordered" evidence="6">
    <location>
        <begin position="94"/>
        <end position="129"/>
    </location>
</feature>
<evidence type="ECO:0000256" key="3">
    <source>
        <dbReference type="ARBA" id="ARBA00023125"/>
    </source>
</evidence>
<dbReference type="EMBL" id="DS985245">
    <property type="protein sequence ID" value="EDV24534.1"/>
    <property type="molecule type" value="Genomic_DNA"/>
</dbReference>
<dbReference type="SUPFAM" id="SSF47459">
    <property type="entry name" value="HLH, helix-loop-helix DNA-binding domain"/>
    <property type="match status" value="1"/>
</dbReference>
<dbReference type="AlphaFoldDB" id="B3RY42"/>
<dbReference type="GO" id="GO:0003677">
    <property type="term" value="F:DNA binding"/>
    <property type="evidence" value="ECO:0007669"/>
    <property type="project" value="UniProtKB-KW"/>
</dbReference>
<dbReference type="SMART" id="SM00353">
    <property type="entry name" value="HLH"/>
    <property type="match status" value="1"/>
</dbReference>
<keyword evidence="5" id="KW-0539">Nucleus</keyword>
<comment type="subcellular location">
    <subcellularLocation>
        <location evidence="1">Nucleus</location>
    </subcellularLocation>
</comment>
<dbReference type="Pfam" id="PF14598">
    <property type="entry name" value="PAS_11"/>
    <property type="match status" value="1"/>
</dbReference>
<dbReference type="Gene3D" id="4.10.280.10">
    <property type="entry name" value="Helix-loop-helix DNA-binding domain"/>
    <property type="match status" value="1"/>
</dbReference>
<dbReference type="PANTHER" id="PTHR10649">
    <property type="entry name" value="ARYL HYDROCARBON RECEPTOR"/>
    <property type="match status" value="1"/>
</dbReference>
<dbReference type="GO" id="GO:0006805">
    <property type="term" value="P:xenobiotic metabolic process"/>
    <property type="evidence" value="ECO:0007669"/>
    <property type="project" value="InterPro"/>
</dbReference>
<evidence type="ECO:0000313" key="10">
    <source>
        <dbReference type="Proteomes" id="UP000009022"/>
    </source>
</evidence>
<dbReference type="GeneID" id="6753637"/>
<dbReference type="SUPFAM" id="SSF55785">
    <property type="entry name" value="PYP-like sensor domain (PAS domain)"/>
    <property type="match status" value="1"/>
</dbReference>
<dbReference type="InterPro" id="IPR036638">
    <property type="entry name" value="HLH_DNA-bd_sf"/>
</dbReference>
<dbReference type="eggNOG" id="KOG3560">
    <property type="taxonomic scope" value="Eukaryota"/>
</dbReference>
<evidence type="ECO:0000259" key="8">
    <source>
        <dbReference type="PROSITE" id="PS50888"/>
    </source>
</evidence>
<dbReference type="CTD" id="6753637"/>
<sequence length="378" mass="42498">MIALSSKIITLHVSAMFGRRKRRHVKHSILASTNPSKRHRDKLNCELDNLTKLLPCNNGKIAKLDKLSILRLSVSYLRAKTLLKRVNQIADISADSGGEGSTSSSSESSSCSSYQNSTNSSSKSSSGLPEGELLMEVDIMHHSIYDYLHHKDSPMFQNQLLAACQHAQIHHNNHRAIHIHGKIKKLYTENKWTLFATCTAIMPDSLSIGLYPKNVIFQSKHTIDFTFLEVDDMLMKVLGFTRKELIGTSAYKLIHQGDVNYIAQKHVNGEARSGTFRLLTKSQHWIWVHGTARCVFKKSTLDSLMVTYRVVSDLEGEESLKKRPESSEYQINGCAMLCCEKSMSNLLNKRYSIPSRQSSSNRLAGEHDGSQQANIKFS</sequence>
<keyword evidence="10" id="KW-1185">Reference proteome</keyword>
<evidence type="ECO:0000313" key="9">
    <source>
        <dbReference type="EMBL" id="EDV24534.1"/>
    </source>
</evidence>
<dbReference type="InParanoid" id="B3RY42"/>
<reference evidence="9 10" key="1">
    <citation type="journal article" date="2008" name="Nature">
        <title>The Trichoplax genome and the nature of placozoans.</title>
        <authorList>
            <person name="Srivastava M."/>
            <person name="Begovic E."/>
            <person name="Chapman J."/>
            <person name="Putnam N.H."/>
            <person name="Hellsten U."/>
            <person name="Kawashima T."/>
            <person name="Kuo A."/>
            <person name="Mitros T."/>
            <person name="Salamov A."/>
            <person name="Carpenter M.L."/>
            <person name="Signorovitch A.Y."/>
            <person name="Moreno M.A."/>
            <person name="Kamm K."/>
            <person name="Grimwood J."/>
            <person name="Schmutz J."/>
            <person name="Shapiro H."/>
            <person name="Grigoriev I.V."/>
            <person name="Buss L.W."/>
            <person name="Schierwater B."/>
            <person name="Dellaporta S.L."/>
            <person name="Rokhsar D.S."/>
        </authorList>
    </citation>
    <scope>NUCLEOTIDE SEQUENCE [LARGE SCALE GENOMIC DNA]</scope>
    <source>
        <strain evidence="9 10">Grell-BS-1999</strain>
    </source>
</reference>
<organism evidence="9 10">
    <name type="scientific">Trichoplax adhaerens</name>
    <name type="common">Trichoplax reptans</name>
    <dbReference type="NCBI Taxonomy" id="10228"/>
    <lineage>
        <taxon>Eukaryota</taxon>
        <taxon>Metazoa</taxon>
        <taxon>Placozoa</taxon>
        <taxon>Uniplacotomia</taxon>
        <taxon>Trichoplacea</taxon>
        <taxon>Trichoplacidae</taxon>
        <taxon>Trichoplax</taxon>
    </lineage>
</organism>
<evidence type="ECO:0000256" key="5">
    <source>
        <dbReference type="ARBA" id="ARBA00023242"/>
    </source>
</evidence>
<dbReference type="Gene3D" id="3.30.450.20">
    <property type="entry name" value="PAS domain"/>
    <property type="match status" value="1"/>
</dbReference>
<proteinExistence type="predicted"/>
<dbReference type="InterPro" id="IPR000014">
    <property type="entry name" value="PAS"/>
</dbReference>
<dbReference type="PhylomeDB" id="B3RY42"/>
<dbReference type="KEGG" id="tad:TRIADDRAFT_56431"/>
<name>B3RY42_TRIAD</name>
<dbReference type="CDD" id="cd00130">
    <property type="entry name" value="PAS"/>
    <property type="match status" value="1"/>
</dbReference>
<dbReference type="GO" id="GO:0046983">
    <property type="term" value="F:protein dimerization activity"/>
    <property type="evidence" value="ECO:0007669"/>
    <property type="project" value="InterPro"/>
</dbReference>